<feature type="transmembrane region" description="Helical" evidence="2">
    <location>
        <begin position="156"/>
        <end position="173"/>
    </location>
</feature>
<accession>A0A9X3RYM8</accession>
<evidence type="ECO:0000313" key="5">
    <source>
        <dbReference type="Proteomes" id="UP001149140"/>
    </source>
</evidence>
<dbReference type="Proteomes" id="UP001149140">
    <property type="component" value="Unassembled WGS sequence"/>
</dbReference>
<proteinExistence type="predicted"/>
<feature type="region of interest" description="Disordered" evidence="1">
    <location>
        <begin position="345"/>
        <end position="367"/>
    </location>
</feature>
<feature type="transmembrane region" description="Helical" evidence="2">
    <location>
        <begin position="205"/>
        <end position="227"/>
    </location>
</feature>
<dbReference type="EMBL" id="JAPDOD010000002">
    <property type="protein sequence ID" value="MDA0159344.1"/>
    <property type="molecule type" value="Genomic_DNA"/>
</dbReference>
<dbReference type="Gene3D" id="3.10.620.30">
    <property type="match status" value="1"/>
</dbReference>
<dbReference type="InterPro" id="IPR038765">
    <property type="entry name" value="Papain-like_cys_pep_sf"/>
</dbReference>
<feature type="transmembrane region" description="Helical" evidence="2">
    <location>
        <begin position="666"/>
        <end position="687"/>
    </location>
</feature>
<keyword evidence="2" id="KW-0472">Membrane</keyword>
<dbReference type="PANTHER" id="PTHR42736">
    <property type="entry name" value="PROTEIN-GLUTAMINE GAMMA-GLUTAMYLTRANSFERASE"/>
    <property type="match status" value="1"/>
</dbReference>
<dbReference type="InterPro" id="IPR002931">
    <property type="entry name" value="Transglutaminase-like"/>
</dbReference>
<evidence type="ECO:0000313" key="4">
    <source>
        <dbReference type="EMBL" id="MDA0159344.1"/>
    </source>
</evidence>
<reference evidence="4" key="1">
    <citation type="submission" date="2022-10" db="EMBL/GenBank/DDBJ databases">
        <title>The WGS of Solirubrobacter ginsenosidimutans DSM 21036.</title>
        <authorList>
            <person name="Jiang Z."/>
        </authorList>
    </citation>
    <scope>NUCLEOTIDE SEQUENCE</scope>
    <source>
        <strain evidence="4">DSM 21036</strain>
    </source>
</reference>
<evidence type="ECO:0000259" key="3">
    <source>
        <dbReference type="SMART" id="SM00460"/>
    </source>
</evidence>
<dbReference type="Pfam" id="PF01841">
    <property type="entry name" value="Transglut_core"/>
    <property type="match status" value="1"/>
</dbReference>
<feature type="domain" description="Transglutaminase-like" evidence="3">
    <location>
        <begin position="527"/>
        <end position="598"/>
    </location>
</feature>
<dbReference type="SMART" id="SM00460">
    <property type="entry name" value="TGc"/>
    <property type="match status" value="1"/>
</dbReference>
<feature type="transmembrane region" description="Helical" evidence="2">
    <location>
        <begin position="117"/>
        <end position="136"/>
    </location>
</feature>
<dbReference type="InterPro" id="IPR052901">
    <property type="entry name" value="Bact_TGase-like"/>
</dbReference>
<comment type="caution">
    <text evidence="4">The sequence shown here is derived from an EMBL/GenBank/DDBJ whole genome shotgun (WGS) entry which is preliminary data.</text>
</comment>
<feature type="transmembrane region" description="Helical" evidence="2">
    <location>
        <begin position="30"/>
        <end position="48"/>
    </location>
</feature>
<dbReference type="PANTHER" id="PTHR42736:SF1">
    <property type="entry name" value="PROTEIN-GLUTAMINE GAMMA-GLUTAMYLTRANSFERASE"/>
    <property type="match status" value="1"/>
</dbReference>
<evidence type="ECO:0000256" key="1">
    <source>
        <dbReference type="SAM" id="MobiDB-lite"/>
    </source>
</evidence>
<gene>
    <name evidence="4" type="ORF">OM076_03620</name>
</gene>
<protein>
    <submittedName>
        <fullName evidence="4">Transglutaminase-like domain-containing protein</fullName>
    </submittedName>
</protein>
<keyword evidence="2" id="KW-0812">Transmembrane</keyword>
<feature type="transmembrane region" description="Helical" evidence="2">
    <location>
        <begin position="55"/>
        <end position="74"/>
    </location>
</feature>
<feature type="transmembrane region" description="Helical" evidence="2">
    <location>
        <begin position="179"/>
        <end position="198"/>
    </location>
</feature>
<keyword evidence="5" id="KW-1185">Reference proteome</keyword>
<dbReference type="SUPFAM" id="SSF54001">
    <property type="entry name" value="Cysteine proteinases"/>
    <property type="match status" value="1"/>
</dbReference>
<keyword evidence="2" id="KW-1133">Transmembrane helix</keyword>
<dbReference type="AlphaFoldDB" id="A0A9X3RYM8"/>
<evidence type="ECO:0000256" key="2">
    <source>
        <dbReference type="SAM" id="Phobius"/>
    </source>
</evidence>
<organism evidence="4 5">
    <name type="scientific">Solirubrobacter ginsenosidimutans</name>
    <dbReference type="NCBI Taxonomy" id="490573"/>
    <lineage>
        <taxon>Bacteria</taxon>
        <taxon>Bacillati</taxon>
        <taxon>Actinomycetota</taxon>
        <taxon>Thermoleophilia</taxon>
        <taxon>Solirubrobacterales</taxon>
        <taxon>Solirubrobacteraceae</taxon>
        <taxon>Solirubrobacter</taxon>
    </lineage>
</organism>
<sequence length="807" mass="86790">MARIVGLAALGALGALEWQRLVGGLSSGRALLWVLVALGAAAAVLGAERLPAGRLRVLALPAVTVIALFLGYWLSGAGLKLLKPHGWDDLLSGLGGGLQALGTVRMPYVSADPWPRIVLELLGAELLILAGLLTFWPRSPRAGDARVPLTPPERGYPFVAVAVLFVVVASPVISLGGTASSLLLGLGLAALTVVFLWLERLPLRPGLGVAGLIAVALLGALPIAAAADRGQPWFDYRSFAESLGPDDPVRFSWNQSYGPITWPRDGNEIMRVSSKEPLYWKARNLDVFFKDGWTTRSEPLDPGPDPLFSLDLPDDVQDAPASWTHTVSVSIRRMRIRDVIGAGTTESITDGSRGVEQGISPGTWDAPSVLRRGDSYTAKVYVPTPTQEQLADATTGAVERQPDERVITVPFKPSEVRSIPRSAASIIAKTKAGPITDAEVHFSSWEGVGADRVSFPGTGRSDFDVDSVMRRSIYEQTWELSKKLKSESAQPMDYVRAVYDYLHGPSFRYVERPPQPPAGQAPLEYFINQTHEGYCQHYAGAMALMLRMAGIPARVATGFSPGGFSARKKAWIVRDTDAHAWVEVWFDKYGWVTIDPTPNATPARSQIAALAPLRGASPPPAAADTGAADAAANTEKPNISVRPELRLGVDEPISGATASDSGGISFWIWALGVLVVAVIVLAVALFLRRPRGKTPMDRAINEVENALERVGRPVTVGTTMTQLERRLGSHSPEVKAYLAALAAGRYALSPPPLPRSGRRALRRALAQGLGFGGGLRALWALPPRVERPAREPRSRTFEVDTTVRVQS</sequence>
<name>A0A9X3RYM8_9ACTN</name>